<keyword evidence="1" id="KW-0175">Coiled coil</keyword>
<feature type="transmembrane region" description="Helical" evidence="3">
    <location>
        <begin position="42"/>
        <end position="63"/>
    </location>
</feature>
<keyword evidence="5" id="KW-1185">Reference proteome</keyword>
<feature type="coiled-coil region" evidence="1">
    <location>
        <begin position="491"/>
        <end position="523"/>
    </location>
</feature>
<dbReference type="AlphaFoldDB" id="A0AAW9RFV8"/>
<evidence type="ECO:0000313" key="5">
    <source>
        <dbReference type="Proteomes" id="UP001359886"/>
    </source>
</evidence>
<reference evidence="4 5" key="1">
    <citation type="submission" date="2024-02" db="EMBL/GenBank/DDBJ databases">
        <title>A novel Wenzhouxiangellaceae bacterium, isolated from coastal sediments.</title>
        <authorList>
            <person name="Du Z.-J."/>
            <person name="Ye Y.-Q."/>
            <person name="Zhang X.-Y."/>
        </authorList>
    </citation>
    <scope>NUCLEOTIDE SEQUENCE [LARGE SCALE GENOMIC DNA]</scope>
    <source>
        <strain evidence="4 5">CH-27</strain>
    </source>
</reference>
<dbReference type="RefSeq" id="WP_354695960.1">
    <property type="nucleotide sequence ID" value="NZ_JAZHOG010000009.1"/>
</dbReference>
<keyword evidence="3" id="KW-1133">Transmembrane helix</keyword>
<keyword evidence="3" id="KW-0812">Transmembrane</keyword>
<dbReference type="Proteomes" id="UP001359886">
    <property type="component" value="Unassembled WGS sequence"/>
</dbReference>
<keyword evidence="3" id="KW-0472">Membrane</keyword>
<name>A0AAW9RFV8_9GAMM</name>
<proteinExistence type="predicted"/>
<evidence type="ECO:0000256" key="3">
    <source>
        <dbReference type="SAM" id="Phobius"/>
    </source>
</evidence>
<protein>
    <submittedName>
        <fullName evidence="4">Uncharacterized protein</fullName>
    </submittedName>
</protein>
<sequence length="724" mass="76122">MNPSTFDHASHPQPAPSSGPASALTPAQTAAERSTRTRSGRILSALMACLTPAIAAASAGLHIPPDTNSRVLLLNARPAGDTTRVLYATYPDRGDARFGERCAVAAHVATVPPALEPVAAETVSTNLCDMLGLSGTLLANGEAVLVNADGIGRWRDGGSPEWLNFSALPALRGVEVDPANAGHRIDINRNGELLVAWVDYSGAGGRDADTTVRAVRTASVAGLPGPESWRAESSQPGIRLSLLGAWIGEAGGALTHINQAPNDGSSIALNEALVPFDAGGQAGEPIVIAADRQPTLEQQTAVGGDLQKLQALLKDSYSESIRQLTTRARAGGGFDVLFDRSSGKDSHEGHFLLRIGPDGAVTAEHNLTAAIVPHGLDDWKDFRIDRDALILLSRVSATQAGITGRRSQYPQNVVSWIPLAGGAPVSRLLPLNRQYLQAVMAARDEELQNLADRPGGPPLALSVLNGQPLAISETYRSRRFALQFDTAADDLPQYTEAYDDLQAKQAKAQARAARKADREARSEAMNAKLAEASGMSPEEFAQLSNRERKEQMLRHGDMDAIMAAAMEQMAAVQQAMGANGQAAAGMSPEAAAAMQQAMAAMAQGMAPGMAGNAAASGNAVAGTATATPGANTAGTAAADENRLEVGANGRAFIEYDSPDGQPLTLLIEDRNDNRELLRRLYADGSIYENIDFNTFGVPLERIAVKYVDASGATLRDLTPHRAGR</sequence>
<evidence type="ECO:0000256" key="2">
    <source>
        <dbReference type="SAM" id="MobiDB-lite"/>
    </source>
</evidence>
<evidence type="ECO:0000256" key="1">
    <source>
        <dbReference type="SAM" id="Coils"/>
    </source>
</evidence>
<feature type="compositionally biased region" description="Low complexity" evidence="2">
    <location>
        <begin position="16"/>
        <end position="27"/>
    </location>
</feature>
<feature type="region of interest" description="Disordered" evidence="2">
    <location>
        <begin position="1"/>
        <end position="37"/>
    </location>
</feature>
<comment type="caution">
    <text evidence="4">The sequence shown here is derived from an EMBL/GenBank/DDBJ whole genome shotgun (WGS) entry which is preliminary data.</text>
</comment>
<accession>A0AAW9RFV8</accession>
<organism evidence="4 5">
    <name type="scientific">Elongatibacter sediminis</name>
    <dbReference type="NCBI Taxonomy" id="3119006"/>
    <lineage>
        <taxon>Bacteria</taxon>
        <taxon>Pseudomonadati</taxon>
        <taxon>Pseudomonadota</taxon>
        <taxon>Gammaproteobacteria</taxon>
        <taxon>Chromatiales</taxon>
        <taxon>Wenzhouxiangellaceae</taxon>
        <taxon>Elongatibacter</taxon>
    </lineage>
</organism>
<gene>
    <name evidence="4" type="ORF">V3330_13470</name>
</gene>
<evidence type="ECO:0000313" key="4">
    <source>
        <dbReference type="EMBL" id="MEJ8568636.1"/>
    </source>
</evidence>
<dbReference type="EMBL" id="JAZHOG010000009">
    <property type="protein sequence ID" value="MEJ8568636.1"/>
    <property type="molecule type" value="Genomic_DNA"/>
</dbReference>